<comment type="similarity">
    <text evidence="2">Belongs to the CorA metal ion transporter (MIT) (TC 1.A.35) family.</text>
</comment>
<accession>A0A136Q3X7</accession>
<evidence type="ECO:0000256" key="6">
    <source>
        <dbReference type="SAM" id="Phobius"/>
    </source>
</evidence>
<evidence type="ECO:0000313" key="7">
    <source>
        <dbReference type="EMBL" id="KXK65352.1"/>
    </source>
</evidence>
<dbReference type="PANTHER" id="PTHR47891">
    <property type="entry name" value="TRANSPORTER-RELATED"/>
    <property type="match status" value="1"/>
</dbReference>
<evidence type="ECO:0000313" key="8">
    <source>
        <dbReference type="Proteomes" id="UP000070366"/>
    </source>
</evidence>
<dbReference type="GO" id="GO:0016020">
    <property type="term" value="C:membrane"/>
    <property type="evidence" value="ECO:0007669"/>
    <property type="project" value="UniProtKB-SubCell"/>
</dbReference>
<evidence type="ECO:0000256" key="2">
    <source>
        <dbReference type="ARBA" id="ARBA00009765"/>
    </source>
</evidence>
<gene>
    <name evidence="7" type="ORF">HMPREF3293_01942</name>
</gene>
<dbReference type="InterPro" id="IPR045863">
    <property type="entry name" value="CorA_TM1_TM2"/>
</dbReference>
<dbReference type="InterPro" id="IPR047199">
    <property type="entry name" value="CorA-like"/>
</dbReference>
<dbReference type="SUPFAM" id="SSF143865">
    <property type="entry name" value="CorA soluble domain-like"/>
    <property type="match status" value="1"/>
</dbReference>
<dbReference type="Proteomes" id="UP000070366">
    <property type="component" value="Unassembled WGS sequence"/>
</dbReference>
<dbReference type="CDD" id="cd12827">
    <property type="entry name" value="EcCorA_ZntB-like_u2"/>
    <property type="match status" value="1"/>
</dbReference>
<comment type="caution">
    <text evidence="7">The sequence shown here is derived from an EMBL/GenBank/DDBJ whole genome shotgun (WGS) entry which is preliminary data.</text>
</comment>
<keyword evidence="3 6" id="KW-0812">Transmembrane</keyword>
<feature type="transmembrane region" description="Helical" evidence="6">
    <location>
        <begin position="290"/>
        <end position="311"/>
    </location>
</feature>
<dbReference type="EMBL" id="LSZW01000062">
    <property type="protein sequence ID" value="KXK65352.1"/>
    <property type="molecule type" value="Genomic_DNA"/>
</dbReference>
<evidence type="ECO:0000256" key="5">
    <source>
        <dbReference type="ARBA" id="ARBA00023136"/>
    </source>
</evidence>
<dbReference type="PANTHER" id="PTHR47891:SF2">
    <property type="entry name" value="MAGNESIUM AND COBALT TRANSPORTER"/>
    <property type="match status" value="1"/>
</dbReference>
<sequence length="316" mass="35981">MKHLIRIFSSAENNNFKEIDKIEPGAWIHLLDPTEEELVHVRDTLHIEDEFIRAALDEEETVRIDAEDDQTLVLVDIPIVSAERNSFMYTTLPMGIIITADNIVTVCLEETSILEDFWNKNVRGGFDTCKKTRFLLQILYKNAGKYLQYLRQIDKASTQVENALHKSMKNSELIQMLRLEKSLVYFSTSLKSNEIVLEKMLKSKVIQRYPDDLDLLEDVIIENKQAIEMGTIYRDILSGTMDAFASVISNNLNIVMKILTSLTIILAIPTVFASLWGMNVGGIPFAGNPLGFLWVTVIALGSTGIAVWFLWKKKMF</sequence>
<proteinExistence type="inferred from homology"/>
<evidence type="ECO:0000256" key="3">
    <source>
        <dbReference type="ARBA" id="ARBA00022692"/>
    </source>
</evidence>
<dbReference type="InterPro" id="IPR002523">
    <property type="entry name" value="MgTranspt_CorA/ZnTranspt_ZntB"/>
</dbReference>
<dbReference type="AlphaFoldDB" id="A0A136Q3X7"/>
<dbReference type="GO" id="GO:0046873">
    <property type="term" value="F:metal ion transmembrane transporter activity"/>
    <property type="evidence" value="ECO:0007669"/>
    <property type="project" value="InterPro"/>
</dbReference>
<dbReference type="Pfam" id="PF01544">
    <property type="entry name" value="CorA"/>
    <property type="match status" value="1"/>
</dbReference>
<dbReference type="Gene3D" id="3.30.460.20">
    <property type="entry name" value="CorA soluble domain-like"/>
    <property type="match status" value="1"/>
</dbReference>
<keyword evidence="5 6" id="KW-0472">Membrane</keyword>
<dbReference type="STRING" id="626937.HMPREF3293_01942"/>
<dbReference type="Gene3D" id="1.20.58.340">
    <property type="entry name" value="Magnesium transport protein CorA, transmembrane region"/>
    <property type="match status" value="2"/>
</dbReference>
<dbReference type="PATRIC" id="fig|626937.4.peg.1919"/>
<evidence type="ECO:0000256" key="1">
    <source>
        <dbReference type="ARBA" id="ARBA00004141"/>
    </source>
</evidence>
<keyword evidence="4 6" id="KW-1133">Transmembrane helix</keyword>
<organism evidence="7 8">
    <name type="scientific">Christensenella minuta</name>
    <dbReference type="NCBI Taxonomy" id="626937"/>
    <lineage>
        <taxon>Bacteria</taxon>
        <taxon>Bacillati</taxon>
        <taxon>Bacillota</taxon>
        <taxon>Clostridia</taxon>
        <taxon>Christensenellales</taxon>
        <taxon>Christensenellaceae</taxon>
        <taxon>Christensenella</taxon>
    </lineage>
</organism>
<dbReference type="InterPro" id="IPR045861">
    <property type="entry name" value="CorA_cytoplasmic_dom"/>
</dbReference>
<name>A0A136Q3X7_9FIRM</name>
<protein>
    <submittedName>
        <fullName evidence="7">CorA-like protein</fullName>
    </submittedName>
</protein>
<dbReference type="SUPFAM" id="SSF144083">
    <property type="entry name" value="Magnesium transport protein CorA, transmembrane region"/>
    <property type="match status" value="1"/>
</dbReference>
<evidence type="ECO:0000256" key="4">
    <source>
        <dbReference type="ARBA" id="ARBA00022989"/>
    </source>
</evidence>
<comment type="subcellular location">
    <subcellularLocation>
        <location evidence="1">Membrane</location>
        <topology evidence="1">Multi-pass membrane protein</topology>
    </subcellularLocation>
</comment>
<reference evidence="7 8" key="1">
    <citation type="submission" date="2016-02" db="EMBL/GenBank/DDBJ databases">
        <authorList>
            <person name="Wen L."/>
            <person name="He K."/>
            <person name="Yang H."/>
        </authorList>
    </citation>
    <scope>NUCLEOTIDE SEQUENCE [LARGE SCALE GENOMIC DNA]</scope>
    <source>
        <strain evidence="7 8">DSM 22607</strain>
    </source>
</reference>
<keyword evidence="8" id="KW-1185">Reference proteome</keyword>
<feature type="transmembrane region" description="Helical" evidence="6">
    <location>
        <begin position="258"/>
        <end position="278"/>
    </location>
</feature>